<name>A0A935TBN6_9PROT</name>
<keyword evidence="4" id="KW-0472">Membrane</keyword>
<evidence type="ECO:0000256" key="3">
    <source>
        <dbReference type="ARBA" id="ARBA00022448"/>
    </source>
</evidence>
<protein>
    <submittedName>
        <fullName evidence="5">ABC transporter permease</fullName>
    </submittedName>
</protein>
<dbReference type="AlphaFoldDB" id="A0A935TBN6"/>
<accession>A0A935TBN6</accession>
<feature type="transmembrane region" description="Helical" evidence="4">
    <location>
        <begin position="114"/>
        <end position="136"/>
    </location>
</feature>
<feature type="transmembrane region" description="Helical" evidence="4">
    <location>
        <begin position="65"/>
        <end position="83"/>
    </location>
</feature>
<dbReference type="GO" id="GO:0005886">
    <property type="term" value="C:plasma membrane"/>
    <property type="evidence" value="ECO:0007669"/>
    <property type="project" value="UniProtKB-SubCell"/>
</dbReference>
<evidence type="ECO:0000256" key="2">
    <source>
        <dbReference type="ARBA" id="ARBA00007783"/>
    </source>
</evidence>
<dbReference type="Proteomes" id="UP000706151">
    <property type="component" value="Unassembled WGS sequence"/>
</dbReference>
<feature type="non-terminal residue" evidence="5">
    <location>
        <position position="1"/>
    </location>
</feature>
<comment type="caution">
    <text evidence="5">The sequence shown here is derived from an EMBL/GenBank/DDBJ whole genome shotgun (WGS) entry which is preliminary data.</text>
</comment>
<keyword evidence="4" id="KW-0812">Transmembrane</keyword>
<keyword evidence="3" id="KW-0813">Transport</keyword>
<dbReference type="EMBL" id="JADJOT010000010">
    <property type="protein sequence ID" value="MBK7955626.1"/>
    <property type="molecule type" value="Genomic_DNA"/>
</dbReference>
<proteinExistence type="inferred from homology"/>
<feature type="transmembrane region" description="Helical" evidence="4">
    <location>
        <begin position="12"/>
        <end position="31"/>
    </location>
</feature>
<comment type="similarity">
    <text evidence="2">Belongs to the ABC-2 integral membrane protein family.</text>
</comment>
<gene>
    <name evidence="5" type="ORF">IPK02_17640</name>
</gene>
<reference evidence="5 6" key="1">
    <citation type="submission" date="2020-10" db="EMBL/GenBank/DDBJ databases">
        <title>Connecting structure to function with the recovery of over 1000 high-quality activated sludge metagenome-assembled genomes encoding full-length rRNA genes using long-read sequencing.</title>
        <authorList>
            <person name="Singleton C.M."/>
            <person name="Petriglieri F."/>
            <person name="Kristensen J.M."/>
            <person name="Kirkegaard R.H."/>
            <person name="Michaelsen T.Y."/>
            <person name="Andersen M.H."/>
            <person name="Karst S.M."/>
            <person name="Dueholm M.S."/>
            <person name="Nielsen P.H."/>
            <person name="Albertsen M."/>
        </authorList>
    </citation>
    <scope>NUCLEOTIDE SEQUENCE [LARGE SCALE GENOMIC DNA]</scope>
    <source>
        <strain evidence="5">Fred_18-Q3-R57-64_BAT3C.720</strain>
    </source>
</reference>
<evidence type="ECO:0000313" key="5">
    <source>
        <dbReference type="EMBL" id="MBK7955626.1"/>
    </source>
</evidence>
<evidence type="ECO:0000256" key="1">
    <source>
        <dbReference type="ARBA" id="ARBA00004429"/>
    </source>
</evidence>
<keyword evidence="4" id="KW-1133">Transmembrane helix</keyword>
<dbReference type="GO" id="GO:0015920">
    <property type="term" value="P:lipopolysaccharide transport"/>
    <property type="evidence" value="ECO:0007669"/>
    <property type="project" value="TreeGrafter"/>
</dbReference>
<evidence type="ECO:0000256" key="4">
    <source>
        <dbReference type="SAM" id="Phobius"/>
    </source>
</evidence>
<comment type="subcellular location">
    <subcellularLocation>
        <location evidence="1">Cell inner membrane</location>
        <topology evidence="1">Multi-pass membrane protein</topology>
    </subcellularLocation>
</comment>
<dbReference type="PANTHER" id="PTHR30413:SF8">
    <property type="entry name" value="TRANSPORT PERMEASE PROTEIN"/>
    <property type="match status" value="1"/>
</dbReference>
<feature type="transmembrane region" description="Helical" evidence="4">
    <location>
        <begin position="37"/>
        <end position="58"/>
    </location>
</feature>
<organism evidence="5 6">
    <name type="scientific">Candidatus Accumulibacter affinis</name>
    <dbReference type="NCBI Taxonomy" id="2954384"/>
    <lineage>
        <taxon>Bacteria</taxon>
        <taxon>Pseudomonadati</taxon>
        <taxon>Pseudomonadota</taxon>
        <taxon>Betaproteobacteria</taxon>
        <taxon>Candidatus Accumulibacter</taxon>
    </lineage>
</organism>
<dbReference type="PANTHER" id="PTHR30413">
    <property type="entry name" value="INNER MEMBRANE TRANSPORT PERMEASE"/>
    <property type="match status" value="1"/>
</dbReference>
<sequence length="149" mass="16290">IYQTLFNAGIKLGVLLVALPFLGVDFGWRLLLAPLGILSLILIGTAVGLLITPIGLLYTDIGKGMPLFLQFLMYLTPVVFTIPKDGAATLFSLNPLTPVILTCRNWLTGGVSEFLLQFLATNGIAFLLLLVVWPIYRLAMPILIERMST</sequence>
<evidence type="ECO:0000313" key="6">
    <source>
        <dbReference type="Proteomes" id="UP000706151"/>
    </source>
</evidence>